<accession>A0A6L6PFD1</accession>
<comment type="caution">
    <text evidence="5">The sequence shown here is derived from an EMBL/GenBank/DDBJ whole genome shotgun (WGS) entry which is preliminary data.</text>
</comment>
<evidence type="ECO:0000313" key="6">
    <source>
        <dbReference type="Proteomes" id="UP000475582"/>
    </source>
</evidence>
<keyword evidence="2 5" id="KW-0378">Hydrolase</keyword>
<dbReference type="SUPFAM" id="SSF49785">
    <property type="entry name" value="Galactose-binding domain-like"/>
    <property type="match status" value="1"/>
</dbReference>
<keyword evidence="6" id="KW-1185">Reference proteome</keyword>
<dbReference type="PANTHER" id="PTHR43817:SF1">
    <property type="entry name" value="HYDROLASE, FAMILY 43, PUTATIVE (AFU_ORTHOLOGUE AFUA_3G01660)-RELATED"/>
    <property type="match status" value="1"/>
</dbReference>
<evidence type="ECO:0000256" key="1">
    <source>
        <dbReference type="ARBA" id="ARBA00022729"/>
    </source>
</evidence>
<dbReference type="OrthoDB" id="9761519at2"/>
<dbReference type="Gene3D" id="2.60.120.260">
    <property type="entry name" value="Galactose-binding domain-like"/>
    <property type="match status" value="1"/>
</dbReference>
<dbReference type="NCBIfam" id="NF045579">
    <property type="entry name" value="rhamnoside_JR"/>
    <property type="match status" value="1"/>
</dbReference>
<dbReference type="EMBL" id="WNKY01000003">
    <property type="protein sequence ID" value="MTV36995.1"/>
    <property type="molecule type" value="Genomic_DNA"/>
</dbReference>
<evidence type="ECO:0000256" key="3">
    <source>
        <dbReference type="SAM" id="MobiDB-lite"/>
    </source>
</evidence>
<dbReference type="PANTHER" id="PTHR43817">
    <property type="entry name" value="GLYCOSYL HYDROLASE"/>
    <property type="match status" value="1"/>
</dbReference>
<evidence type="ECO:0000313" key="5">
    <source>
        <dbReference type="EMBL" id="MTV36995.1"/>
    </source>
</evidence>
<protein>
    <submittedName>
        <fullName evidence="5">Glycoside hydrolase</fullName>
    </submittedName>
</protein>
<organism evidence="5 6">
    <name type="scientific">Duganella radicis</name>
    <dbReference type="NCBI Taxonomy" id="551988"/>
    <lineage>
        <taxon>Bacteria</taxon>
        <taxon>Pseudomonadati</taxon>
        <taxon>Pseudomonadota</taxon>
        <taxon>Betaproteobacteria</taxon>
        <taxon>Burkholderiales</taxon>
        <taxon>Oxalobacteraceae</taxon>
        <taxon>Telluria group</taxon>
        <taxon>Duganella</taxon>
    </lineage>
</organism>
<evidence type="ECO:0000256" key="2">
    <source>
        <dbReference type="ARBA" id="ARBA00022801"/>
    </source>
</evidence>
<gene>
    <name evidence="5" type="ORF">GM676_05295</name>
</gene>
<dbReference type="RefSeq" id="WP_155462341.1">
    <property type="nucleotide sequence ID" value="NZ_WNKY01000003.1"/>
</dbReference>
<dbReference type="Proteomes" id="UP000475582">
    <property type="component" value="Unassembled WGS sequence"/>
</dbReference>
<dbReference type="Pfam" id="PF17132">
    <property type="entry name" value="Glyco_hydro_106"/>
    <property type="match status" value="1"/>
</dbReference>
<feature type="signal peptide" evidence="4">
    <location>
        <begin position="1"/>
        <end position="27"/>
    </location>
</feature>
<sequence>MTLLTLPHPRLLALLVAGAVALPCAQAQDALTAGFANPPNSAKPRVWWHWLNGNITQTGIKQDLEWMSRIGIGGMQNFDAALQTPQVVERRLAYMTPEWKDAFKYSATLAASLDLEMGIAASPGWSETGGPWVAPADGMKKLVWSETVIGGGKRFKGKLPRPPSVTGPYQDVPRPPPFMDTSKPKKLPEVYADVGLYALPVGAPSGARKPRISVGGKALDAALLMDRGWTRTVEVPGGSPERPTIIHFAYDQPQTIRSATLYLPGAVSMFFGTPIHPVLEASTDGKQWTKVAEVALAGVPTTVSFAAVSARQFRLVLNVKPANVPELFTPGPGIAGTGFGGPGGNPPLKLAEASLSSQARVNRAEVKAGFAMADDYYVLDRDTPDEPGSAPDAVIDLSGKLAADGSLDWTPPPGRWKLIRFGYSLTGTENHPATPEATGLEVDKYDGAAVRNYMQTYLDMYAGTVGPDLIGKQGLRALVVDSTEVGASNWTPRFLAQFQRLRGYDPARWMPVLAGEIVGSRKQSDAFLYDVRRTLAELTATEHYGVVAEMARARGLTVYTEALEGGRVSLGDDMAMRRFADIPMSAMWTFKNEATMNKVNLADMRGAASVAHVYGQKLVAAESLTSAFTPWAYGPADLRPMIDLEFVSGINRPVIHTSVHQPSDDKKPGLSLEMFGQYFNRHETWADMAKPWIDYLARSSYLLQQGRFVADVAYFYGEDAPLVGLYQTTPVADAPSRYAYDFVNAEIVLDKLSVRDQRLVADSGASYRVLYLGGSSRTMTLAMLQRLKALASAGATIVGPAPTATPALMDDAASFQALVAELWAPGATRAVGQGRVIDSTNIEAVLSSLQIAPDFSVAPAAANIQFLHRQMEDGDLYFLTNRGGASGQTELRFRASGKKPAIWRADTGQILPVSYRVEGGQTVVTMDVAAQDAFFVVFREPLLAQSAEVKAKAYATAATLDQGWDVSFKGLAAPAPFHMRELRSLSESADPAVKYFSGTTTYRSHFELGAGGQGKPLLLDLGKLSDVAHIFVNGKDAGYAWRAPYTVDIGALVQPGRNAVEIQVANLWVNRLIGDAQPGASKVAFTTLPTYLPEAVLRPAGLMGPVVVRAEKSDADAGMKP</sequence>
<feature type="region of interest" description="Disordered" evidence="3">
    <location>
        <begin position="155"/>
        <end position="183"/>
    </location>
</feature>
<reference evidence="5 6" key="1">
    <citation type="submission" date="2019-11" db="EMBL/GenBank/DDBJ databases">
        <title>Type strains purchased from KCTC, JCM and DSMZ.</title>
        <authorList>
            <person name="Lu H."/>
        </authorList>
    </citation>
    <scope>NUCLEOTIDE SEQUENCE [LARGE SCALE GENOMIC DNA]</scope>
    <source>
        <strain evidence="5 6">KCTC 22382</strain>
    </source>
</reference>
<dbReference type="GO" id="GO:0016787">
    <property type="term" value="F:hydrolase activity"/>
    <property type="evidence" value="ECO:0007669"/>
    <property type="project" value="UniProtKB-KW"/>
</dbReference>
<evidence type="ECO:0000256" key="4">
    <source>
        <dbReference type="SAM" id="SignalP"/>
    </source>
</evidence>
<keyword evidence="1 4" id="KW-0732">Signal</keyword>
<name>A0A6L6PFD1_9BURK</name>
<feature type="chain" id="PRO_5026994012" evidence="4">
    <location>
        <begin position="28"/>
        <end position="1121"/>
    </location>
</feature>
<dbReference type="AlphaFoldDB" id="A0A6L6PFD1"/>
<proteinExistence type="predicted"/>
<dbReference type="InterPro" id="IPR008979">
    <property type="entry name" value="Galactose-bd-like_sf"/>
</dbReference>